<dbReference type="EMBL" id="BPLQ01012149">
    <property type="protein sequence ID" value="GIY63007.1"/>
    <property type="molecule type" value="Genomic_DNA"/>
</dbReference>
<keyword evidence="2" id="KW-1185">Reference proteome</keyword>
<accession>A0AAV4UY48</accession>
<organism evidence="1 2">
    <name type="scientific">Caerostris darwini</name>
    <dbReference type="NCBI Taxonomy" id="1538125"/>
    <lineage>
        <taxon>Eukaryota</taxon>
        <taxon>Metazoa</taxon>
        <taxon>Ecdysozoa</taxon>
        <taxon>Arthropoda</taxon>
        <taxon>Chelicerata</taxon>
        <taxon>Arachnida</taxon>
        <taxon>Araneae</taxon>
        <taxon>Araneomorphae</taxon>
        <taxon>Entelegynae</taxon>
        <taxon>Araneoidea</taxon>
        <taxon>Araneidae</taxon>
        <taxon>Caerostris</taxon>
    </lineage>
</organism>
<name>A0AAV4UY48_9ARAC</name>
<evidence type="ECO:0000313" key="2">
    <source>
        <dbReference type="Proteomes" id="UP001054837"/>
    </source>
</evidence>
<sequence>MKRKETFVLQVAVGKSDIVLVGGLCQKCEVRIDSALLLVFVRMLFRNIFTMLSSPPATETRPIKNPRNHVIHDHTLSSDRQPTPLAYTQVPLCVPHFGDR</sequence>
<gene>
    <name evidence="1" type="ORF">CDAR_34321</name>
</gene>
<proteinExistence type="predicted"/>
<dbReference type="Proteomes" id="UP001054837">
    <property type="component" value="Unassembled WGS sequence"/>
</dbReference>
<protein>
    <submittedName>
        <fullName evidence="1">Uncharacterized protein</fullName>
    </submittedName>
</protein>
<dbReference type="AlphaFoldDB" id="A0AAV4UY48"/>
<evidence type="ECO:0000313" key="1">
    <source>
        <dbReference type="EMBL" id="GIY63007.1"/>
    </source>
</evidence>
<reference evidence="1 2" key="1">
    <citation type="submission" date="2021-06" db="EMBL/GenBank/DDBJ databases">
        <title>Caerostris darwini draft genome.</title>
        <authorList>
            <person name="Kono N."/>
            <person name="Arakawa K."/>
        </authorList>
    </citation>
    <scope>NUCLEOTIDE SEQUENCE [LARGE SCALE GENOMIC DNA]</scope>
</reference>
<comment type="caution">
    <text evidence="1">The sequence shown here is derived from an EMBL/GenBank/DDBJ whole genome shotgun (WGS) entry which is preliminary data.</text>
</comment>